<dbReference type="GO" id="GO:0006352">
    <property type="term" value="P:DNA-templated transcription initiation"/>
    <property type="evidence" value="ECO:0007669"/>
    <property type="project" value="InterPro"/>
</dbReference>
<accession>A0A7C3J699</accession>
<feature type="coiled-coil region" evidence="5">
    <location>
        <begin position="229"/>
        <end position="260"/>
    </location>
</feature>
<dbReference type="Pfam" id="PF00140">
    <property type="entry name" value="Sigma70_r1_2"/>
    <property type="match status" value="1"/>
</dbReference>
<dbReference type="NCBIfam" id="TIGR02937">
    <property type="entry name" value="sigma70-ECF"/>
    <property type="match status" value="1"/>
</dbReference>
<keyword evidence="1" id="KW-0805">Transcription regulation</keyword>
<dbReference type="CDD" id="cd06171">
    <property type="entry name" value="Sigma70_r4"/>
    <property type="match status" value="1"/>
</dbReference>
<name>A0A7C3J699_UNCW3</name>
<dbReference type="Gene3D" id="1.10.601.10">
    <property type="entry name" value="RNA Polymerase Primary Sigma Factor"/>
    <property type="match status" value="1"/>
</dbReference>
<sequence length="267" mass="30924">MYLKEIKKYPLLSEGEEKELAKRIRDGDKKALEKLILGNLRFVVNIAKEYQGKGLSLAELINEGNYGLIKAASKFDETKNVKFISYAVWWIRQSIMKAILENNSNIRIPLSQITKINAVNKAQQEILDNENRVPTFKEIADKIGMTENEVKNILSLNKVELSLSDPIGDDDNLYLGDTIVEEKELSPEETLLRKRYKETLQSQLEKLSERESYVLKKYFGLEDYRPHTLEEIGKELNISRERVRQIKDRAVNKLKEMSKNVLEPYDG</sequence>
<dbReference type="InterPro" id="IPR000943">
    <property type="entry name" value="RNA_pol_sigma70"/>
</dbReference>
<dbReference type="AlphaFoldDB" id="A0A7C3J699"/>
<dbReference type="Pfam" id="PF04542">
    <property type="entry name" value="Sigma70_r2"/>
    <property type="match status" value="1"/>
</dbReference>
<dbReference type="InterPro" id="IPR036388">
    <property type="entry name" value="WH-like_DNA-bd_sf"/>
</dbReference>
<evidence type="ECO:0000256" key="2">
    <source>
        <dbReference type="ARBA" id="ARBA00023082"/>
    </source>
</evidence>
<evidence type="ECO:0000256" key="1">
    <source>
        <dbReference type="ARBA" id="ARBA00023015"/>
    </source>
</evidence>
<dbReference type="PANTHER" id="PTHR30603">
    <property type="entry name" value="RNA POLYMERASE SIGMA FACTOR RPO"/>
    <property type="match status" value="1"/>
</dbReference>
<evidence type="ECO:0000313" key="10">
    <source>
        <dbReference type="EMBL" id="HFK23955.1"/>
    </source>
</evidence>
<dbReference type="InterPro" id="IPR013324">
    <property type="entry name" value="RNA_pol_sigma_r3/r4-like"/>
</dbReference>
<dbReference type="SUPFAM" id="SSF88946">
    <property type="entry name" value="Sigma2 domain of RNA polymerase sigma factors"/>
    <property type="match status" value="1"/>
</dbReference>
<feature type="domain" description="RNA polymerase sigma-70 region 3" evidence="7">
    <location>
        <begin position="115"/>
        <end position="189"/>
    </location>
</feature>
<dbReference type="InterPro" id="IPR050239">
    <property type="entry name" value="Sigma-70_RNA_pol_init_factors"/>
</dbReference>
<dbReference type="GO" id="GO:0016987">
    <property type="term" value="F:sigma factor activity"/>
    <property type="evidence" value="ECO:0007669"/>
    <property type="project" value="UniProtKB-KW"/>
</dbReference>
<dbReference type="InterPro" id="IPR013325">
    <property type="entry name" value="RNA_pol_sigma_r2"/>
</dbReference>
<gene>
    <name evidence="10" type="ORF">ENS15_04825</name>
</gene>
<proteinExistence type="predicted"/>
<dbReference type="Pfam" id="PF04539">
    <property type="entry name" value="Sigma70_r3"/>
    <property type="match status" value="1"/>
</dbReference>
<keyword evidence="2" id="KW-0731">Sigma factor</keyword>
<dbReference type="PIRSF" id="PIRSF000770">
    <property type="entry name" value="RNA_pol_sigma-SigE/K"/>
    <property type="match status" value="1"/>
</dbReference>
<evidence type="ECO:0000256" key="4">
    <source>
        <dbReference type="ARBA" id="ARBA00023163"/>
    </source>
</evidence>
<comment type="caution">
    <text evidence="10">The sequence shown here is derived from an EMBL/GenBank/DDBJ whole genome shotgun (WGS) entry which is preliminary data.</text>
</comment>
<reference evidence="10" key="1">
    <citation type="journal article" date="2020" name="mSystems">
        <title>Genome- and Community-Level Interaction Insights into Carbon Utilization and Element Cycling Functions of Hydrothermarchaeota in Hydrothermal Sediment.</title>
        <authorList>
            <person name="Zhou Z."/>
            <person name="Liu Y."/>
            <person name="Xu W."/>
            <person name="Pan J."/>
            <person name="Luo Z.H."/>
            <person name="Li M."/>
        </authorList>
    </citation>
    <scope>NUCLEOTIDE SEQUENCE [LARGE SCALE GENOMIC DNA]</scope>
    <source>
        <strain evidence="10">SpSt-464</strain>
    </source>
</reference>
<evidence type="ECO:0000259" key="7">
    <source>
        <dbReference type="Pfam" id="PF04539"/>
    </source>
</evidence>
<organism evidence="10">
    <name type="scientific">candidate division WOR-3 bacterium</name>
    <dbReference type="NCBI Taxonomy" id="2052148"/>
    <lineage>
        <taxon>Bacteria</taxon>
        <taxon>Bacteria division WOR-3</taxon>
    </lineage>
</organism>
<dbReference type="PANTHER" id="PTHR30603:SF47">
    <property type="entry name" value="RNA POLYMERASE SIGMA FACTOR SIGD, CHLOROPLASTIC"/>
    <property type="match status" value="1"/>
</dbReference>
<evidence type="ECO:0000256" key="5">
    <source>
        <dbReference type="SAM" id="Coils"/>
    </source>
</evidence>
<evidence type="ECO:0000256" key="3">
    <source>
        <dbReference type="ARBA" id="ARBA00023125"/>
    </source>
</evidence>
<dbReference type="InterPro" id="IPR014284">
    <property type="entry name" value="RNA_pol_sigma-70_dom"/>
</dbReference>
<protein>
    <submittedName>
        <fullName evidence="10">RNA polymerase sigma factor RpoD/SigA</fullName>
    </submittedName>
</protein>
<evidence type="ECO:0000259" key="6">
    <source>
        <dbReference type="Pfam" id="PF00140"/>
    </source>
</evidence>
<keyword evidence="4" id="KW-0804">Transcription</keyword>
<dbReference type="InterPro" id="IPR007627">
    <property type="entry name" value="RNA_pol_sigma70_r2"/>
</dbReference>
<dbReference type="GO" id="GO:0003677">
    <property type="term" value="F:DNA binding"/>
    <property type="evidence" value="ECO:0007669"/>
    <property type="project" value="UniProtKB-KW"/>
</dbReference>
<evidence type="ECO:0000259" key="8">
    <source>
        <dbReference type="Pfam" id="PF04542"/>
    </source>
</evidence>
<dbReference type="Pfam" id="PF04545">
    <property type="entry name" value="Sigma70_r4"/>
    <property type="match status" value="1"/>
</dbReference>
<feature type="domain" description="RNA polymerase sigma-70 region 4" evidence="9">
    <location>
        <begin position="204"/>
        <end position="256"/>
    </location>
</feature>
<feature type="domain" description="RNA polymerase sigma-70 region 1.2" evidence="6">
    <location>
        <begin position="1"/>
        <end position="29"/>
    </location>
</feature>
<dbReference type="InterPro" id="IPR007630">
    <property type="entry name" value="RNA_pol_sigma70_r4"/>
</dbReference>
<dbReference type="PRINTS" id="PR00046">
    <property type="entry name" value="SIGMA70FCT"/>
</dbReference>
<keyword evidence="3" id="KW-0238">DNA-binding</keyword>
<evidence type="ECO:0000259" key="9">
    <source>
        <dbReference type="Pfam" id="PF04545"/>
    </source>
</evidence>
<feature type="domain" description="RNA polymerase sigma-70 region 2" evidence="8">
    <location>
        <begin position="36"/>
        <end position="100"/>
    </location>
</feature>
<dbReference type="InterPro" id="IPR009042">
    <property type="entry name" value="RNA_pol_sigma70_r1_2"/>
</dbReference>
<dbReference type="Gene3D" id="1.10.10.10">
    <property type="entry name" value="Winged helix-like DNA-binding domain superfamily/Winged helix DNA-binding domain"/>
    <property type="match status" value="2"/>
</dbReference>
<dbReference type="InterPro" id="IPR007624">
    <property type="entry name" value="RNA_pol_sigma70_r3"/>
</dbReference>
<keyword evidence="5" id="KW-0175">Coiled coil</keyword>
<dbReference type="EMBL" id="DSTT01000005">
    <property type="protein sequence ID" value="HFK23955.1"/>
    <property type="molecule type" value="Genomic_DNA"/>
</dbReference>
<dbReference type="SUPFAM" id="SSF88659">
    <property type="entry name" value="Sigma3 and sigma4 domains of RNA polymerase sigma factors"/>
    <property type="match status" value="2"/>
</dbReference>